<accession>A0A2T8HQ53</accession>
<keyword evidence="2" id="KW-0285">Flavoprotein</keyword>
<dbReference type="PROSITE" id="PS51085">
    <property type="entry name" value="2FE2S_FER_2"/>
    <property type="match status" value="1"/>
</dbReference>
<dbReference type="InterPro" id="IPR017938">
    <property type="entry name" value="Riboflavin_synthase-like_b-brl"/>
</dbReference>
<evidence type="ECO:0000259" key="12">
    <source>
        <dbReference type="PROSITE" id="PS51384"/>
    </source>
</evidence>
<evidence type="ECO:0000259" key="10">
    <source>
        <dbReference type="PROSITE" id="PS51085"/>
    </source>
</evidence>
<evidence type="ECO:0000256" key="3">
    <source>
        <dbReference type="ARBA" id="ARBA00022714"/>
    </source>
</evidence>
<dbReference type="GO" id="GO:0046872">
    <property type="term" value="F:metal ion binding"/>
    <property type="evidence" value="ECO:0007669"/>
    <property type="project" value="UniProtKB-KW"/>
</dbReference>
<dbReference type="InterPro" id="IPR012675">
    <property type="entry name" value="Beta-grasp_dom_sf"/>
</dbReference>
<keyword evidence="4" id="KW-0479">Metal-binding</keyword>
<dbReference type="PROSITE" id="PS51384">
    <property type="entry name" value="FAD_FR"/>
    <property type="match status" value="1"/>
</dbReference>
<evidence type="ECO:0000256" key="4">
    <source>
        <dbReference type="ARBA" id="ARBA00022723"/>
    </source>
</evidence>
<dbReference type="InterPro" id="IPR006058">
    <property type="entry name" value="2Fe2S_fd_BS"/>
</dbReference>
<dbReference type="GO" id="GO:0016491">
    <property type="term" value="F:oxidoreductase activity"/>
    <property type="evidence" value="ECO:0007669"/>
    <property type="project" value="UniProtKB-KW"/>
</dbReference>
<protein>
    <submittedName>
        <fullName evidence="13">NAD-binding oxidoreductase</fullName>
    </submittedName>
</protein>
<evidence type="ECO:0000256" key="7">
    <source>
        <dbReference type="ARBA" id="ARBA00023004"/>
    </source>
</evidence>
<evidence type="ECO:0000313" key="14">
    <source>
        <dbReference type="Proteomes" id="UP000245911"/>
    </source>
</evidence>
<evidence type="ECO:0000256" key="9">
    <source>
        <dbReference type="ARBA" id="ARBA00023136"/>
    </source>
</evidence>
<keyword evidence="6" id="KW-0560">Oxidoreductase</keyword>
<evidence type="ECO:0000256" key="5">
    <source>
        <dbReference type="ARBA" id="ARBA00022729"/>
    </source>
</evidence>
<proteinExistence type="predicted"/>
<evidence type="ECO:0000256" key="6">
    <source>
        <dbReference type="ARBA" id="ARBA00023002"/>
    </source>
</evidence>
<feature type="domain" description="FAD-binding FR-type" evidence="12">
    <location>
        <begin position="760"/>
        <end position="862"/>
    </location>
</feature>
<dbReference type="Gene3D" id="3.10.20.30">
    <property type="match status" value="1"/>
</dbReference>
<dbReference type="InterPro" id="IPR012832">
    <property type="entry name" value="RDH"/>
</dbReference>
<dbReference type="GO" id="GO:0030313">
    <property type="term" value="C:cell envelope"/>
    <property type="evidence" value="ECO:0007669"/>
    <property type="project" value="UniProtKB-SubCell"/>
</dbReference>
<gene>
    <name evidence="13" type="ORF">DDE20_16705</name>
</gene>
<dbReference type="SUPFAM" id="SSF52343">
    <property type="entry name" value="Ferredoxin reductase-like, C-terminal NADP-linked domain"/>
    <property type="match status" value="1"/>
</dbReference>
<dbReference type="Gene3D" id="3.40.50.80">
    <property type="entry name" value="Nucleotide-binding domain of ferredoxin-NADP reductase (FNR) module"/>
    <property type="match status" value="1"/>
</dbReference>
<keyword evidence="14" id="KW-1185">Reference proteome</keyword>
<dbReference type="InterPro" id="IPR039261">
    <property type="entry name" value="FNR_nucleotide-bd"/>
</dbReference>
<dbReference type="InterPro" id="IPR036010">
    <property type="entry name" value="2Fe-2S_ferredoxin-like_sf"/>
</dbReference>
<dbReference type="Proteomes" id="UP000245911">
    <property type="component" value="Unassembled WGS sequence"/>
</dbReference>
<evidence type="ECO:0000259" key="11">
    <source>
        <dbReference type="PROSITE" id="PS51379"/>
    </source>
</evidence>
<evidence type="ECO:0000313" key="13">
    <source>
        <dbReference type="EMBL" id="PVH27578.1"/>
    </source>
</evidence>
<name>A0A2T8HQ53_9RHOB</name>
<dbReference type="Pfam" id="PF00111">
    <property type="entry name" value="Fer2"/>
    <property type="match status" value="1"/>
</dbReference>
<dbReference type="InterPro" id="IPR050415">
    <property type="entry name" value="MRET"/>
</dbReference>
<keyword evidence="7" id="KW-0408">Iron</keyword>
<keyword evidence="8" id="KW-0411">Iron-sulfur</keyword>
<evidence type="ECO:0000256" key="2">
    <source>
        <dbReference type="ARBA" id="ARBA00022630"/>
    </source>
</evidence>
<dbReference type="OrthoDB" id="9792185at2"/>
<dbReference type="CDD" id="cd06185">
    <property type="entry name" value="PDR_like"/>
    <property type="match status" value="1"/>
</dbReference>
<comment type="caution">
    <text evidence="13">The sequence shown here is derived from an EMBL/GenBank/DDBJ whole genome shotgun (WGS) entry which is preliminary data.</text>
</comment>
<dbReference type="InterPro" id="IPR001041">
    <property type="entry name" value="2Fe-2S_ferredoxin-type"/>
</dbReference>
<evidence type="ECO:0000256" key="8">
    <source>
        <dbReference type="ARBA" id="ARBA00023014"/>
    </source>
</evidence>
<keyword evidence="5" id="KW-0732">Signal</keyword>
<reference evidence="13 14" key="1">
    <citation type="submission" date="2018-04" db="EMBL/GenBank/DDBJ databases">
        <title>Pararhodobacter oceanense sp. nov., isolated from marine intertidal sediment.</title>
        <authorList>
            <person name="Wang X.-L."/>
            <person name="Du Z.-J."/>
        </authorList>
    </citation>
    <scope>NUCLEOTIDE SEQUENCE [LARGE SCALE GENOMIC DNA]</scope>
    <source>
        <strain evidence="13 14">AM505</strain>
    </source>
</reference>
<feature type="domain" description="4Fe-4S ferredoxin-type" evidence="11">
    <location>
        <begin position="551"/>
        <end position="581"/>
    </location>
</feature>
<dbReference type="PRINTS" id="PR00409">
    <property type="entry name" value="PHDIOXRDTASE"/>
</dbReference>
<keyword evidence="3" id="KW-0001">2Fe-2S</keyword>
<dbReference type="SUPFAM" id="SSF54292">
    <property type="entry name" value="2Fe-2S ferredoxin-like"/>
    <property type="match status" value="1"/>
</dbReference>
<evidence type="ECO:0000256" key="1">
    <source>
        <dbReference type="ARBA" id="ARBA00004196"/>
    </source>
</evidence>
<dbReference type="CDD" id="cd00207">
    <property type="entry name" value="fer2"/>
    <property type="match status" value="1"/>
</dbReference>
<dbReference type="PROSITE" id="PS00197">
    <property type="entry name" value="2FE2S_FER_1"/>
    <property type="match status" value="1"/>
</dbReference>
<dbReference type="SUPFAM" id="SSF63380">
    <property type="entry name" value="Riboflavin synthase domain-like"/>
    <property type="match status" value="1"/>
</dbReference>
<dbReference type="PANTHER" id="PTHR47354">
    <property type="entry name" value="NADH OXIDOREDUCTASE HCR"/>
    <property type="match status" value="1"/>
</dbReference>
<dbReference type="Gene3D" id="2.40.30.10">
    <property type="entry name" value="Translation factors"/>
    <property type="match status" value="1"/>
</dbReference>
<dbReference type="PROSITE" id="PS51379">
    <property type="entry name" value="4FE4S_FER_2"/>
    <property type="match status" value="1"/>
</dbReference>
<dbReference type="GO" id="GO:0051537">
    <property type="term" value="F:2 iron, 2 sulfur cluster binding"/>
    <property type="evidence" value="ECO:0007669"/>
    <property type="project" value="UniProtKB-KW"/>
</dbReference>
<dbReference type="EMBL" id="QDKM01000011">
    <property type="protein sequence ID" value="PVH27578.1"/>
    <property type="molecule type" value="Genomic_DNA"/>
</dbReference>
<dbReference type="Gene3D" id="3.30.70.20">
    <property type="match status" value="1"/>
</dbReference>
<feature type="domain" description="2Fe-2S ferredoxin-type" evidence="10">
    <location>
        <begin position="989"/>
        <end position="1076"/>
    </location>
</feature>
<comment type="subcellular location">
    <subcellularLocation>
        <location evidence="1">Cell envelope</location>
    </subcellularLocation>
</comment>
<dbReference type="Pfam" id="PF12838">
    <property type="entry name" value="Fer4_7"/>
    <property type="match status" value="1"/>
</dbReference>
<dbReference type="InterPro" id="IPR017927">
    <property type="entry name" value="FAD-bd_FR_type"/>
</dbReference>
<dbReference type="SUPFAM" id="SSF54862">
    <property type="entry name" value="4Fe-4S ferredoxins"/>
    <property type="match status" value="1"/>
</dbReference>
<dbReference type="AlphaFoldDB" id="A0A2T8HQ53"/>
<dbReference type="PROSITE" id="PS00198">
    <property type="entry name" value="4FE4S_FER_1"/>
    <property type="match status" value="1"/>
</dbReference>
<dbReference type="InterPro" id="IPR017900">
    <property type="entry name" value="4Fe4S_Fe_S_CS"/>
</dbReference>
<keyword evidence="9" id="KW-0472">Membrane</keyword>
<dbReference type="InterPro" id="IPR017896">
    <property type="entry name" value="4Fe4S_Fe-S-bd"/>
</dbReference>
<organism evidence="13 14">
    <name type="scientific">Pararhodobacter oceanensis</name>
    <dbReference type="NCBI Taxonomy" id="2172121"/>
    <lineage>
        <taxon>Bacteria</taxon>
        <taxon>Pseudomonadati</taxon>
        <taxon>Pseudomonadota</taxon>
        <taxon>Alphaproteobacteria</taxon>
        <taxon>Rhodobacterales</taxon>
        <taxon>Paracoccaceae</taxon>
        <taxon>Pararhodobacter</taxon>
    </lineage>
</organism>
<dbReference type="RefSeq" id="WP_116559674.1">
    <property type="nucleotide sequence ID" value="NZ_QDKM01000011.1"/>
</dbReference>
<dbReference type="PANTHER" id="PTHR47354:SF1">
    <property type="entry name" value="CARNITINE MONOOXYGENASE REDUCTASE SUBUNIT"/>
    <property type="match status" value="1"/>
</dbReference>
<dbReference type="NCBIfam" id="TIGR02486">
    <property type="entry name" value="RDH"/>
    <property type="match status" value="1"/>
</dbReference>
<sequence>MTSQIFSTRGRPFHLGSFPLERLARRDQAADLSGTPPFDPVSFDHTTTPRSLVNAMRDYQAMLDVLRGGLPSAQKAGCPDDPQERARHIKSYGYFQNVPMVGIGRFDSSLKLEQPFANPEIDRLAEDLKTKQVKSLASGIDVIMADLKESVSAPPQPVDGHTHAIVFLYNYNRDPAPDEPGYSWIGDAQAQRACLLGTEAAVVIASYLRILGYDAKAHSGASSEVDLNKLAVAAGLAVVENGKLVNPFVGERFQLVAITTNFNMATDKPLAPMAEQPKDLMRGWAWKLGKGSAKNGRTLDPYAKRRYTDGLHPFEKLRRVDKPTTFIDEERVARVPKRADMFVRSQFGDMGKINQDAATGGYFTRKSPISQASKRPMGAFNLLLDSPVADTVDESARDRRANHEAIKAIGYFLGADAVGVARCPEWAWYSHDALGEPIVPTQDSAICLIIDQGFDTTEGSSGDDWIAVAQSMRAYLRFSLLGGVIAAQIRNLGYTAKAHTNQSSEVLHPPLLLLAGLGEVSRIGEVIVNPFLGPRLKSGIITTDMPLTHDKPVDFGMQAFCESCNKCARECPSGAITAGPKLMFNGYETWKSDSQKCTTYRITQKGGAMCGRCMKTCPWNMEGLEHEKPLRWIAMNVPAMAGVLAKADDLVGNGRINPKKRWWWDLRWNRDGSCEMVDQTVQPSNYRELQTDLKLDFEDQTLAVYPANLAPHPWPFPFPMDREKGIEAYQAMITAEEYQARLDRGDTEGLAHEYKLSGEAPVIRVQVSKVDQMTPGVTKYEFTALGGEPLPEWTAGAHLDVVVAPEYFRQYSMSGDPADRSKYQIGVLREDEGRGGSKLLHRIFAEGRKLFISKPINHFPLSKDGSKHFLMGGGIGITPMIAFAHECHREGLDFELHYSASSRASAGFLDDLAGFPWADKVHLHFSDEGSRADLDAVLSGYESGWHVYTCGPDRFMTSVMDAAERQGFPEEGRHLEYFSVPELPEYENHEFTVKLARSGKELKIPADKAATEVLLENGVQIDVKCSDGICGVCKCGLLAGEVEHRDFVLSNAQRETAIILCQSRAAKPGGTIEVDL</sequence>